<evidence type="ECO:0000256" key="6">
    <source>
        <dbReference type="ARBA" id="ARBA00023284"/>
    </source>
</evidence>
<name>A0A846TQZ8_9MOLU</name>
<keyword evidence="4" id="KW-0274">FAD</keyword>
<dbReference type="InterPro" id="IPR004099">
    <property type="entry name" value="Pyr_nucl-diS_OxRdtase_dimer"/>
</dbReference>
<evidence type="ECO:0000256" key="5">
    <source>
        <dbReference type="ARBA" id="ARBA00023002"/>
    </source>
</evidence>
<dbReference type="InterPro" id="IPR036188">
    <property type="entry name" value="FAD/NAD-bd_sf"/>
</dbReference>
<dbReference type="PRINTS" id="PR00411">
    <property type="entry name" value="PNDRDTASEI"/>
</dbReference>
<keyword evidence="3" id="KW-0285">Flavoprotein</keyword>
<organism evidence="9 10">
    <name type="scientific">Spiroplasma platyhelix PALS-1</name>
    <dbReference type="NCBI Taxonomy" id="1276218"/>
    <lineage>
        <taxon>Bacteria</taxon>
        <taxon>Bacillati</taxon>
        <taxon>Mycoplasmatota</taxon>
        <taxon>Mollicutes</taxon>
        <taxon>Entomoplasmatales</taxon>
        <taxon>Spiroplasmataceae</taxon>
        <taxon>Spiroplasma</taxon>
    </lineage>
</organism>
<comment type="caution">
    <text evidence="9">The sequence shown here is derived from an EMBL/GenBank/DDBJ whole genome shotgun (WGS) entry which is preliminary data.</text>
</comment>
<evidence type="ECO:0000256" key="2">
    <source>
        <dbReference type="ARBA" id="ARBA00009130"/>
    </source>
</evidence>
<dbReference type="SUPFAM" id="SSF51905">
    <property type="entry name" value="FAD/NAD(P)-binding domain"/>
    <property type="match status" value="1"/>
</dbReference>
<evidence type="ECO:0000313" key="10">
    <source>
        <dbReference type="Proteomes" id="UP000584587"/>
    </source>
</evidence>
<dbReference type="GO" id="GO:0016491">
    <property type="term" value="F:oxidoreductase activity"/>
    <property type="evidence" value="ECO:0007669"/>
    <property type="project" value="UniProtKB-KW"/>
</dbReference>
<keyword evidence="10" id="KW-1185">Reference proteome</keyword>
<comment type="cofactor">
    <cofactor evidence="1">
        <name>FAD</name>
        <dbReference type="ChEBI" id="CHEBI:57692"/>
    </cofactor>
</comment>
<proteinExistence type="inferred from homology"/>
<dbReference type="Gene3D" id="3.50.50.60">
    <property type="entry name" value="FAD/NAD(P)-binding domain"/>
    <property type="match status" value="2"/>
</dbReference>
<dbReference type="SUPFAM" id="SSF55424">
    <property type="entry name" value="FAD/NAD-linked reductases, dimerisation (C-terminal) domain"/>
    <property type="match status" value="1"/>
</dbReference>
<protein>
    <submittedName>
        <fullName evidence="9">FAD-dependent oxidoreductase</fullName>
    </submittedName>
</protein>
<feature type="domain" description="FAD/NAD(P)-binding" evidence="8">
    <location>
        <begin position="6"/>
        <end position="337"/>
    </location>
</feature>
<dbReference type="Gene3D" id="3.30.390.30">
    <property type="match status" value="1"/>
</dbReference>
<dbReference type="InterPro" id="IPR023753">
    <property type="entry name" value="FAD/NAD-binding_dom"/>
</dbReference>
<evidence type="ECO:0000256" key="4">
    <source>
        <dbReference type="ARBA" id="ARBA00022827"/>
    </source>
</evidence>
<comment type="similarity">
    <text evidence="2">Belongs to the class-III pyridine nucleotide-disulfide oxidoreductase family.</text>
</comment>
<dbReference type="PRINTS" id="PR00368">
    <property type="entry name" value="FADPNR"/>
</dbReference>
<evidence type="ECO:0000256" key="3">
    <source>
        <dbReference type="ARBA" id="ARBA00022630"/>
    </source>
</evidence>
<accession>A0A846TQZ8</accession>
<dbReference type="Proteomes" id="UP000584587">
    <property type="component" value="Unassembled WGS sequence"/>
</dbReference>
<gene>
    <name evidence="9" type="ORF">HER12_03300</name>
</gene>
<dbReference type="Pfam" id="PF07992">
    <property type="entry name" value="Pyr_redox_2"/>
    <property type="match status" value="1"/>
</dbReference>
<dbReference type="PANTHER" id="PTHR43429:SF1">
    <property type="entry name" value="NAD(P)H SULFUR OXIDOREDUCTASE (COA-DEPENDENT)"/>
    <property type="match status" value="1"/>
</dbReference>
<reference evidence="9 10" key="1">
    <citation type="submission" date="2020-04" db="EMBL/GenBank/DDBJ databases">
        <title>Complete genome sequence of Spiroplasma platyhelix ATCC 51748, an insect isolate.</title>
        <authorList>
            <person name="Green E.A."/>
            <person name="Klassen J.L."/>
        </authorList>
    </citation>
    <scope>NUCLEOTIDE SEQUENCE [LARGE SCALE GENOMIC DNA]</scope>
    <source>
        <strain evidence="9 10">PALS-1</strain>
    </source>
</reference>
<dbReference type="InterPro" id="IPR016156">
    <property type="entry name" value="FAD/NAD-linked_Rdtase_dimer_sf"/>
</dbReference>
<keyword evidence="5" id="KW-0560">Oxidoreductase</keyword>
<evidence type="ECO:0000313" key="9">
    <source>
        <dbReference type="EMBL" id="NKE38770.1"/>
    </source>
</evidence>
<keyword evidence="6" id="KW-0676">Redox-active center</keyword>
<dbReference type="EMBL" id="JAAVVK010000002">
    <property type="protein sequence ID" value="NKE38770.1"/>
    <property type="molecule type" value="Genomic_DNA"/>
</dbReference>
<dbReference type="AlphaFoldDB" id="A0A846TQZ8"/>
<dbReference type="PANTHER" id="PTHR43429">
    <property type="entry name" value="PYRIDINE NUCLEOTIDE-DISULFIDE OXIDOREDUCTASE DOMAIN-CONTAINING"/>
    <property type="match status" value="1"/>
</dbReference>
<dbReference type="Pfam" id="PF02852">
    <property type="entry name" value="Pyr_redox_dim"/>
    <property type="match status" value="1"/>
</dbReference>
<evidence type="ECO:0000259" key="8">
    <source>
        <dbReference type="Pfam" id="PF07992"/>
    </source>
</evidence>
<dbReference type="InterPro" id="IPR050260">
    <property type="entry name" value="FAD-bd_OxRdtase"/>
</dbReference>
<sequence length="512" mass="56685">MNKKTKVVLIGINHAGTTAVKALIRNNPNAEVVAYDRNDNISFLGCGIALWVGKEFSNPKGLFYATAEKLAAMGVNIKMSHEMTKLDVSKKTLEIKNLKTNETITETYDKLILAIGSWPILNPGGKEIPGLLQLTNGQPTEDFLNGYKLTKGIHLSKLYQHAQLIIEHLNKPEVKNIVVIGAGYIGIELVEAFVKVKKQVTLIDFESRIMPRYYDPEFTNDLETEMKKNGVKLQLGETLERFTVENNQVAGVVTNKGNYPADLVIMAVGFLPNTSVLKNTDGSTQLNLDARGAIVVNQYFQTSNPDVYAIGDCIAIHSNAWGKDVNIALATNAVRSGLVAGLNISTDNKVPFPGVQGTNAIAVFGWKLAATGLSEISAKAILGKDNIEAVYYQDTAFPPFMKENHLVKIKIIWEKESRRIVGAEIGSTQDHTEVIFMFSLAIMKNLTIDEIALIDMYFLPHFNKPYNYVTAAALLAMGILKQEDIVYPDPYQEENKKKELFSTETIEQINQI</sequence>
<evidence type="ECO:0000256" key="1">
    <source>
        <dbReference type="ARBA" id="ARBA00001974"/>
    </source>
</evidence>
<dbReference type="RefSeq" id="WP_168105240.1">
    <property type="nucleotide sequence ID" value="NZ_CP051215.1"/>
</dbReference>
<feature type="domain" description="Pyridine nucleotide-disulphide oxidoreductase dimerisation" evidence="7">
    <location>
        <begin position="361"/>
        <end position="453"/>
    </location>
</feature>
<evidence type="ECO:0000259" key="7">
    <source>
        <dbReference type="Pfam" id="PF02852"/>
    </source>
</evidence>